<dbReference type="EMBL" id="JAPZBU010000012">
    <property type="protein sequence ID" value="KAJ5376742.1"/>
    <property type="molecule type" value="Genomic_DNA"/>
</dbReference>
<reference evidence="3" key="1">
    <citation type="submission" date="2022-12" db="EMBL/GenBank/DDBJ databases">
        <authorList>
            <person name="Petersen C."/>
        </authorList>
    </citation>
    <scope>NUCLEOTIDE SEQUENCE</scope>
    <source>
        <strain evidence="3">IBT 29677</strain>
    </source>
</reference>
<sequence length="457" mass="51621">MPDQQTYQLHPFGWEQDPEEERFKVSTLDYLTACTYNNYALFFRMKDSVKCRAIEVLKLGLERTLSQTRHLCGTIEKDPKGGHSFVKKKDSTVKFVVQRLDLEGETYPSFDQIEKENFRTAFLGDLNLWSVAPMTYGEKPEALPDSSPVVAAYKANFIRGGLILNLHHHHYANDVMGWAGFARQLSENCYAVFNNTPFPSWDPSCLDVSRLIKADLPDEAKVDGPPAPDRHPDHTVSESLLFHLPKSKAAELKTLASGNNHESWISTFDAFAAFIWRTMTRLRAPVFKTDLSRPTFYGHAVDMRRRMHSPNVPARLQHNVMMGAISEMAPIPAPTAAVVISEWPLSRLAAYIRSLTKSTTQEFLDQTLEMIVPVRDKTALNIRSDSKPPLSIVLTDHREASMSTADFGFAKPTLYRHLLDNVSEGVYVISPLVILHLDLISGRNSLLRMKDTSRTPC</sequence>
<reference evidence="3" key="2">
    <citation type="journal article" date="2023" name="IMA Fungus">
        <title>Comparative genomic study of the Penicillium genus elucidates a diverse pangenome and 15 lateral gene transfer events.</title>
        <authorList>
            <person name="Petersen C."/>
            <person name="Sorensen T."/>
            <person name="Nielsen M.R."/>
            <person name="Sondergaard T.E."/>
            <person name="Sorensen J.L."/>
            <person name="Fitzpatrick D.A."/>
            <person name="Frisvad J.C."/>
            <person name="Nielsen K.L."/>
        </authorList>
    </citation>
    <scope>NUCLEOTIDE SEQUENCE</scope>
    <source>
        <strain evidence="3">IBT 29677</strain>
    </source>
</reference>
<dbReference type="AlphaFoldDB" id="A0A9W9SEN1"/>
<comment type="caution">
    <text evidence="3">The sequence shown here is derived from an EMBL/GenBank/DDBJ whole genome shotgun (WGS) entry which is preliminary data.</text>
</comment>
<dbReference type="GeneID" id="81377245"/>
<dbReference type="Gene3D" id="3.30.559.10">
    <property type="entry name" value="Chloramphenicol acetyltransferase-like domain"/>
    <property type="match status" value="2"/>
</dbReference>
<evidence type="ECO:0000313" key="3">
    <source>
        <dbReference type="EMBL" id="KAJ5376742.1"/>
    </source>
</evidence>
<dbReference type="InterPro" id="IPR023213">
    <property type="entry name" value="CAT-like_dom_sf"/>
</dbReference>
<name>A0A9W9SEN1_9EURO</name>
<keyword evidence="4" id="KW-1185">Reference proteome</keyword>
<dbReference type="InterPro" id="IPR051283">
    <property type="entry name" value="Sec_Metabolite_Acyltrans"/>
</dbReference>
<keyword evidence="1 3" id="KW-0808">Transferase</keyword>
<dbReference type="OrthoDB" id="671439at2759"/>
<evidence type="ECO:0000256" key="1">
    <source>
        <dbReference type="ARBA" id="ARBA00022679"/>
    </source>
</evidence>
<accession>A0A9W9SEN1</accession>
<evidence type="ECO:0000256" key="2">
    <source>
        <dbReference type="ARBA" id="ARBA00023315"/>
    </source>
</evidence>
<dbReference type="GO" id="GO:0016746">
    <property type="term" value="F:acyltransferase activity"/>
    <property type="evidence" value="ECO:0007669"/>
    <property type="project" value="UniProtKB-KW"/>
</dbReference>
<protein>
    <submittedName>
        <fullName evidence="3">Transferase</fullName>
    </submittedName>
</protein>
<keyword evidence="2" id="KW-0012">Acyltransferase</keyword>
<gene>
    <name evidence="3" type="ORF">N7509_013628</name>
</gene>
<dbReference type="Pfam" id="PF02458">
    <property type="entry name" value="Transferase"/>
    <property type="match status" value="1"/>
</dbReference>
<dbReference type="RefSeq" id="XP_056481772.1">
    <property type="nucleotide sequence ID" value="XM_056638265.1"/>
</dbReference>
<dbReference type="PANTHER" id="PTHR31896">
    <property type="entry name" value="FAMILY REGULATORY PROTEIN, PUTATIVE (AFU_ORTHOLOGUE AFUA_3G14730)-RELATED"/>
    <property type="match status" value="1"/>
</dbReference>
<organism evidence="3 4">
    <name type="scientific">Penicillium cosmopolitanum</name>
    <dbReference type="NCBI Taxonomy" id="1131564"/>
    <lineage>
        <taxon>Eukaryota</taxon>
        <taxon>Fungi</taxon>
        <taxon>Dikarya</taxon>
        <taxon>Ascomycota</taxon>
        <taxon>Pezizomycotina</taxon>
        <taxon>Eurotiomycetes</taxon>
        <taxon>Eurotiomycetidae</taxon>
        <taxon>Eurotiales</taxon>
        <taxon>Aspergillaceae</taxon>
        <taxon>Penicillium</taxon>
    </lineage>
</organism>
<dbReference type="PANTHER" id="PTHR31896:SF13">
    <property type="entry name" value="TRICHOTHECENE 3-O-ACETYLTRANSFERASE"/>
    <property type="match status" value="1"/>
</dbReference>
<dbReference type="Proteomes" id="UP001147747">
    <property type="component" value="Unassembled WGS sequence"/>
</dbReference>
<proteinExistence type="predicted"/>
<evidence type="ECO:0000313" key="4">
    <source>
        <dbReference type="Proteomes" id="UP001147747"/>
    </source>
</evidence>